<sequence>MDNQQPLQTEQNIMPQPPNIISTKDHLYMTDMLSWNLLAMKKAYHWAEECTDPEVKQAIQKSGDMHQRHYERLLSHLKPQAMSTQQMTNMPQQQQ</sequence>
<dbReference type="RefSeq" id="WP_116554383.1">
    <property type="nucleotide sequence ID" value="NZ_QCZG01000013.1"/>
</dbReference>
<name>A0A2U1K434_9BACI</name>
<keyword evidence="2" id="KW-1185">Reference proteome</keyword>
<gene>
    <name evidence="1" type="ORF">DCC39_08045</name>
</gene>
<accession>A0A2U1K434</accession>
<dbReference type="Proteomes" id="UP000245998">
    <property type="component" value="Unassembled WGS sequence"/>
</dbReference>
<reference evidence="1 2" key="1">
    <citation type="submission" date="2018-04" db="EMBL/GenBank/DDBJ databases">
        <title>Camelliibacillus theae gen. nov., sp. nov., isolated from Pu'er tea.</title>
        <authorList>
            <person name="Niu L."/>
        </authorList>
    </citation>
    <scope>NUCLEOTIDE SEQUENCE [LARGE SCALE GENOMIC DNA]</scope>
    <source>
        <strain evidence="1 2">T8</strain>
    </source>
</reference>
<dbReference type="EMBL" id="QCZG01000013">
    <property type="protein sequence ID" value="PWA12025.1"/>
    <property type="molecule type" value="Genomic_DNA"/>
</dbReference>
<dbReference type="OrthoDB" id="1799385at2"/>
<comment type="caution">
    <text evidence="1">The sequence shown here is derived from an EMBL/GenBank/DDBJ whole genome shotgun (WGS) entry which is preliminary data.</text>
</comment>
<organism evidence="1 2">
    <name type="scientific">Pueribacillus theae</name>
    <dbReference type="NCBI Taxonomy" id="2171751"/>
    <lineage>
        <taxon>Bacteria</taxon>
        <taxon>Bacillati</taxon>
        <taxon>Bacillota</taxon>
        <taxon>Bacilli</taxon>
        <taxon>Bacillales</taxon>
        <taxon>Bacillaceae</taxon>
        <taxon>Pueribacillus</taxon>
    </lineage>
</organism>
<protein>
    <recommendedName>
        <fullName evidence="3">Spore coat protein</fullName>
    </recommendedName>
</protein>
<evidence type="ECO:0000313" key="1">
    <source>
        <dbReference type="EMBL" id="PWA12025.1"/>
    </source>
</evidence>
<evidence type="ECO:0000313" key="2">
    <source>
        <dbReference type="Proteomes" id="UP000245998"/>
    </source>
</evidence>
<dbReference type="AlphaFoldDB" id="A0A2U1K434"/>
<evidence type="ECO:0008006" key="3">
    <source>
        <dbReference type="Google" id="ProtNLM"/>
    </source>
</evidence>
<proteinExistence type="predicted"/>